<dbReference type="RefSeq" id="XP_013320217.1">
    <property type="nucleotide sequence ID" value="XM_013464763.1"/>
</dbReference>
<feature type="compositionally biased region" description="Polar residues" evidence="7">
    <location>
        <begin position="664"/>
        <end position="678"/>
    </location>
</feature>
<keyword evidence="4" id="KW-0238">DNA-binding</keyword>
<dbReference type="GeneID" id="25325978"/>
<evidence type="ECO:0000256" key="2">
    <source>
        <dbReference type="ARBA" id="ARBA00022723"/>
    </source>
</evidence>
<dbReference type="CDD" id="cd00067">
    <property type="entry name" value="GAL4"/>
    <property type="match status" value="1"/>
</dbReference>
<dbReference type="InterPro" id="IPR036864">
    <property type="entry name" value="Zn2-C6_fun-type_DNA-bd_sf"/>
</dbReference>
<dbReference type="PANTHER" id="PTHR31001">
    <property type="entry name" value="UNCHARACTERIZED TRANSCRIPTIONAL REGULATORY PROTEIN"/>
    <property type="match status" value="1"/>
</dbReference>
<evidence type="ECO:0000256" key="6">
    <source>
        <dbReference type="ARBA" id="ARBA00023242"/>
    </source>
</evidence>
<accession>A0A0D2EVB9</accession>
<dbReference type="STRING" id="348802.A0A0D2EVB9"/>
<dbReference type="Gene3D" id="4.10.240.10">
    <property type="entry name" value="Zn(2)-C6 fungal-type DNA-binding domain"/>
    <property type="match status" value="1"/>
</dbReference>
<keyword evidence="2" id="KW-0479">Metal-binding</keyword>
<dbReference type="Pfam" id="PF04082">
    <property type="entry name" value="Fungal_trans"/>
    <property type="match status" value="1"/>
</dbReference>
<dbReference type="EMBL" id="KN847318">
    <property type="protein sequence ID" value="KIW59633.1"/>
    <property type="molecule type" value="Genomic_DNA"/>
</dbReference>
<dbReference type="PROSITE" id="PS50048">
    <property type="entry name" value="ZN2_CY6_FUNGAL_2"/>
    <property type="match status" value="1"/>
</dbReference>
<dbReference type="GO" id="GO:0006351">
    <property type="term" value="P:DNA-templated transcription"/>
    <property type="evidence" value="ECO:0007669"/>
    <property type="project" value="InterPro"/>
</dbReference>
<dbReference type="GO" id="GO:0000981">
    <property type="term" value="F:DNA-binding transcription factor activity, RNA polymerase II-specific"/>
    <property type="evidence" value="ECO:0007669"/>
    <property type="project" value="InterPro"/>
</dbReference>
<feature type="domain" description="Zn(2)-C6 fungal-type" evidence="8">
    <location>
        <begin position="36"/>
        <end position="67"/>
    </location>
</feature>
<keyword evidence="3" id="KW-0805">Transcription regulation</keyword>
<dbReference type="AlphaFoldDB" id="A0A0D2EVB9"/>
<evidence type="ECO:0000256" key="7">
    <source>
        <dbReference type="SAM" id="MobiDB-lite"/>
    </source>
</evidence>
<dbReference type="GO" id="GO:0008270">
    <property type="term" value="F:zinc ion binding"/>
    <property type="evidence" value="ECO:0007669"/>
    <property type="project" value="InterPro"/>
</dbReference>
<reference evidence="9 10" key="1">
    <citation type="submission" date="2015-01" db="EMBL/GenBank/DDBJ databases">
        <title>The Genome Sequence of Exophiala xenobiotica CBS118157.</title>
        <authorList>
            <consortium name="The Broad Institute Genomics Platform"/>
            <person name="Cuomo C."/>
            <person name="de Hoog S."/>
            <person name="Gorbushina A."/>
            <person name="Stielow B."/>
            <person name="Teixiera M."/>
            <person name="Abouelleil A."/>
            <person name="Chapman S.B."/>
            <person name="Priest M."/>
            <person name="Young S.K."/>
            <person name="Wortman J."/>
            <person name="Nusbaum C."/>
            <person name="Birren B."/>
        </authorList>
    </citation>
    <scope>NUCLEOTIDE SEQUENCE [LARGE SCALE GENOMIC DNA]</scope>
    <source>
        <strain evidence="9 10">CBS 118157</strain>
    </source>
</reference>
<evidence type="ECO:0000259" key="8">
    <source>
        <dbReference type="PROSITE" id="PS50048"/>
    </source>
</evidence>
<dbReference type="SMART" id="SM00066">
    <property type="entry name" value="GAL4"/>
    <property type="match status" value="1"/>
</dbReference>
<sequence>MAADFSSLTGKFRANLDSQTNGGNNKVSKRNRQPLSCAPCRLKKLRCDRGHPCETCIKKGDTASCTYGKSPLMTSRSEALNNDAASTSNRGKAQERLRHLEELVMRMVDSDTTGNGIDAPQSADDKDDMTAVPGNTNTDANASIAREGQMQHGSIESRYAGSTHWSAILQNIQELKSALISPGSAGEPSTNLDPSLDDTLEADASERETFFGSSSSLSLSQILASSLPPREQVDRRLSTYFNARYMVIPFIHTWQFQRQYEIFWNQPLETPPLWISILFSICCLSATLSDASGSETSTPEDQPSPRTTFLSASCQCLRLGGFIRPKRFVVEALALYTQCVYFQTLDPSGESALVWAMLIRQAYRSGYHRDSSHFPSTFSVFEAEMRRRVWAMLRQFDLMSSFQLGLPNQIPPGSWDTQDPRNLLDADFDEHTTVLPPSRPETEPTQILYFIVKSRLMTIFGRVCAHSLSFRDVSQAEVMALDREVRSVHATVPDILRIRPMTKSFADPSYLVMVRVNCEFLFQKSLCVLHRKYMTATNAKGEYTHPESVAACMNAASAITRHMLDLHKEFKPGGQLFANRWMLTSFTMNDFYLASMVLCLAVSMWKRRHPGESVEGQADEKTREIHALLTAAFGLCEELAPTSTEAKRVADVLRVVLGQMDTKVPSSSTVGRTTTARQESGAATGGGAGVFGMFPVNEQRGPPHGLSHQPGDAPAVFTEDQNFNLAPLTLNDNGRDPGPSNLSMQAQAQDPNYHLDDWNPGLNPFTSFLPFAPAFQNVNPNHLQPPYSTTGGASSSDYPSVGIDTAIDTDGTGTGTGTATGGSSNLSGSAVGPQDIDMTGITGMNAMNMNMDIDWAFLDQWMALPNPTNGIPLAENQMLFDMSSVPSAPSKDSSQIQQQPGGARGGLNDNGEASQILPGGLRLQNDNGVNGLLSSSASQHQSTSMGHGLDQMPGY</sequence>
<feature type="region of interest" description="Disordered" evidence="7">
    <location>
        <begin position="664"/>
        <end position="687"/>
    </location>
</feature>
<feature type="compositionally biased region" description="Low complexity" evidence="7">
    <location>
        <begin position="883"/>
        <end position="894"/>
    </location>
</feature>
<dbReference type="GO" id="GO:0003677">
    <property type="term" value="F:DNA binding"/>
    <property type="evidence" value="ECO:0007669"/>
    <property type="project" value="UniProtKB-KW"/>
</dbReference>
<dbReference type="InterPro" id="IPR001138">
    <property type="entry name" value="Zn2Cys6_DnaBD"/>
</dbReference>
<feature type="region of interest" description="Disordered" evidence="7">
    <location>
        <begin position="883"/>
        <end position="955"/>
    </location>
</feature>
<dbReference type="PANTHER" id="PTHR31001:SF49">
    <property type="entry name" value="ZN(II)2CYS6 TRANSCRIPTION FACTOR (EUROFUNG)"/>
    <property type="match status" value="1"/>
</dbReference>
<name>A0A0D2EVB9_9EURO</name>
<dbReference type="GO" id="GO:0005634">
    <property type="term" value="C:nucleus"/>
    <property type="evidence" value="ECO:0007669"/>
    <property type="project" value="UniProtKB-SubCell"/>
</dbReference>
<dbReference type="OrthoDB" id="5431381at2759"/>
<evidence type="ECO:0000313" key="9">
    <source>
        <dbReference type="EMBL" id="KIW59633.1"/>
    </source>
</evidence>
<organism evidence="9 10">
    <name type="scientific">Exophiala xenobiotica</name>
    <dbReference type="NCBI Taxonomy" id="348802"/>
    <lineage>
        <taxon>Eukaryota</taxon>
        <taxon>Fungi</taxon>
        <taxon>Dikarya</taxon>
        <taxon>Ascomycota</taxon>
        <taxon>Pezizomycotina</taxon>
        <taxon>Eurotiomycetes</taxon>
        <taxon>Chaetothyriomycetidae</taxon>
        <taxon>Chaetothyriales</taxon>
        <taxon>Herpotrichiellaceae</taxon>
        <taxon>Exophiala</taxon>
    </lineage>
</organism>
<evidence type="ECO:0000256" key="5">
    <source>
        <dbReference type="ARBA" id="ARBA00023163"/>
    </source>
</evidence>
<feature type="region of interest" description="Disordered" evidence="7">
    <location>
        <begin position="808"/>
        <end position="831"/>
    </location>
</feature>
<dbReference type="CDD" id="cd12148">
    <property type="entry name" value="fungal_TF_MHR"/>
    <property type="match status" value="1"/>
</dbReference>
<keyword evidence="5" id="KW-0804">Transcription</keyword>
<dbReference type="InterPro" id="IPR050613">
    <property type="entry name" value="Sec_Metabolite_Reg"/>
</dbReference>
<dbReference type="InterPro" id="IPR007219">
    <property type="entry name" value="XnlR_reg_dom"/>
</dbReference>
<dbReference type="HOGENOM" id="CLU_007426_4_1_1"/>
<protein>
    <recommendedName>
        <fullName evidence="8">Zn(2)-C6 fungal-type domain-containing protein</fullName>
    </recommendedName>
</protein>
<feature type="compositionally biased region" description="Low complexity" evidence="7">
    <location>
        <begin position="934"/>
        <end position="944"/>
    </location>
</feature>
<evidence type="ECO:0000256" key="1">
    <source>
        <dbReference type="ARBA" id="ARBA00004123"/>
    </source>
</evidence>
<evidence type="ECO:0000256" key="3">
    <source>
        <dbReference type="ARBA" id="ARBA00023015"/>
    </source>
</evidence>
<keyword evidence="6" id="KW-0539">Nucleus</keyword>
<gene>
    <name evidence="9" type="ORF">PV05_04070</name>
</gene>
<proteinExistence type="predicted"/>
<comment type="subcellular location">
    <subcellularLocation>
        <location evidence="1">Nucleus</location>
    </subcellularLocation>
</comment>
<dbReference type="Pfam" id="PF00172">
    <property type="entry name" value="Zn_clus"/>
    <property type="match status" value="1"/>
</dbReference>
<evidence type="ECO:0000313" key="10">
    <source>
        <dbReference type="Proteomes" id="UP000054342"/>
    </source>
</evidence>
<keyword evidence="10" id="KW-1185">Reference proteome</keyword>
<dbReference type="Proteomes" id="UP000054342">
    <property type="component" value="Unassembled WGS sequence"/>
</dbReference>
<dbReference type="SMART" id="SM00906">
    <property type="entry name" value="Fungal_trans"/>
    <property type="match status" value="1"/>
</dbReference>
<dbReference type="SUPFAM" id="SSF57701">
    <property type="entry name" value="Zn2/Cys6 DNA-binding domain"/>
    <property type="match status" value="1"/>
</dbReference>
<evidence type="ECO:0000256" key="4">
    <source>
        <dbReference type="ARBA" id="ARBA00023125"/>
    </source>
</evidence>
<dbReference type="PROSITE" id="PS00463">
    <property type="entry name" value="ZN2_CY6_FUNGAL_1"/>
    <property type="match status" value="1"/>
</dbReference>